<dbReference type="Gene3D" id="1.10.150.130">
    <property type="match status" value="1"/>
</dbReference>
<evidence type="ECO:0000313" key="8">
    <source>
        <dbReference type="EMBL" id="AJD52963.1"/>
    </source>
</evidence>
<dbReference type="Pfam" id="PF00589">
    <property type="entry name" value="Phage_integrase"/>
    <property type="match status" value="1"/>
</dbReference>
<evidence type="ECO:0000256" key="3">
    <source>
        <dbReference type="ARBA" id="ARBA00023125"/>
    </source>
</evidence>
<keyword evidence="2" id="KW-0229">DNA integration</keyword>
<dbReference type="GO" id="GO:0006310">
    <property type="term" value="P:DNA recombination"/>
    <property type="evidence" value="ECO:0007669"/>
    <property type="project" value="UniProtKB-KW"/>
</dbReference>
<protein>
    <submittedName>
        <fullName evidence="8">Phage integrase</fullName>
    </submittedName>
</protein>
<dbReference type="PROSITE" id="PS51898">
    <property type="entry name" value="TYR_RECOMBINASE"/>
    <property type="match status" value="1"/>
</dbReference>
<dbReference type="RefSeq" id="WP_007090704.1">
    <property type="nucleotide sequence ID" value="NZ_CP004388.1"/>
</dbReference>
<dbReference type="InterPro" id="IPR013762">
    <property type="entry name" value="Integrase-like_cat_sf"/>
</dbReference>
<keyword evidence="3 5" id="KW-0238">DNA-binding</keyword>
<evidence type="ECO:0000259" key="6">
    <source>
        <dbReference type="PROSITE" id="PS51898"/>
    </source>
</evidence>
<evidence type="ECO:0000256" key="5">
    <source>
        <dbReference type="PROSITE-ProRule" id="PRU01248"/>
    </source>
</evidence>
<dbReference type="InterPro" id="IPR044068">
    <property type="entry name" value="CB"/>
</dbReference>
<feature type="domain" description="Tyr recombinase" evidence="6">
    <location>
        <begin position="109"/>
        <end position="303"/>
    </location>
</feature>
<dbReference type="Gene3D" id="1.10.443.10">
    <property type="entry name" value="Intergrase catalytic core"/>
    <property type="match status" value="1"/>
</dbReference>
<dbReference type="InterPro" id="IPR011010">
    <property type="entry name" value="DNA_brk_join_enz"/>
</dbReference>
<name>A0AB72UFS2_9PROT</name>
<feature type="domain" description="Core-binding (CB)" evidence="7">
    <location>
        <begin position="2"/>
        <end position="87"/>
    </location>
</feature>
<evidence type="ECO:0000256" key="4">
    <source>
        <dbReference type="ARBA" id="ARBA00023172"/>
    </source>
</evidence>
<comment type="similarity">
    <text evidence="1">Belongs to the 'phage' integrase family.</text>
</comment>
<reference evidence="8 9" key="1">
    <citation type="journal article" date="2012" name="J. Bacteriol.">
        <title>Genome sequence of Thalassospira xiamenensis type strain M-5.</title>
        <authorList>
            <person name="Lai Q."/>
            <person name="Shao Z."/>
        </authorList>
    </citation>
    <scope>NUCLEOTIDE SEQUENCE [LARGE SCALE GENOMIC DNA]</scope>
    <source>
        <strain evidence="8 9">M-5</strain>
    </source>
</reference>
<dbReference type="EMBL" id="CP004388">
    <property type="protein sequence ID" value="AJD52963.1"/>
    <property type="molecule type" value="Genomic_DNA"/>
</dbReference>
<dbReference type="InterPro" id="IPR004107">
    <property type="entry name" value="Integrase_SAM-like_N"/>
</dbReference>
<dbReference type="InterPro" id="IPR050090">
    <property type="entry name" value="Tyrosine_recombinase_XerCD"/>
</dbReference>
<evidence type="ECO:0000313" key="9">
    <source>
        <dbReference type="Proteomes" id="UP000007127"/>
    </source>
</evidence>
<dbReference type="PANTHER" id="PTHR30349:SF41">
    <property type="entry name" value="INTEGRASE_RECOMBINASE PROTEIN MJ0367-RELATED"/>
    <property type="match status" value="1"/>
</dbReference>
<dbReference type="GO" id="GO:0015074">
    <property type="term" value="P:DNA integration"/>
    <property type="evidence" value="ECO:0007669"/>
    <property type="project" value="UniProtKB-KW"/>
</dbReference>
<dbReference type="PANTHER" id="PTHR30349">
    <property type="entry name" value="PHAGE INTEGRASE-RELATED"/>
    <property type="match status" value="1"/>
</dbReference>
<dbReference type="Proteomes" id="UP000007127">
    <property type="component" value="Chromosome"/>
</dbReference>
<evidence type="ECO:0000256" key="2">
    <source>
        <dbReference type="ARBA" id="ARBA00022908"/>
    </source>
</evidence>
<evidence type="ECO:0000256" key="1">
    <source>
        <dbReference type="ARBA" id="ARBA00008857"/>
    </source>
</evidence>
<sequence>MTAHTVHIQGFIDHCRSIKSLSTNTIKAYQQDLNIFGNFLNQKTSPEAVTSEKIIDFIEYLRVKRQNGPATVRRRWICIRKYFSWMAGQGFLSPSPCDNLPVRIQLPKRLPRALSEPQVSRMLMATKSSASTGRKTEFQKPSNMQLSTDLALRLMIATGIRVGELSSLRLEDVSTDGERYRIRGKGSRERIVYVMNPSLQERLRSYMSARYSDGSKPSSSFFVNRNGSTLTPQTLRLRIKKLAELSQSETRITPHSFRHTAATMLLEKGVDIRFVQKLLGHSTISTTEIYTHVSDQSLRNVLQNADPVALFG</sequence>
<dbReference type="InterPro" id="IPR002104">
    <property type="entry name" value="Integrase_catalytic"/>
</dbReference>
<dbReference type="InterPro" id="IPR010998">
    <property type="entry name" value="Integrase_recombinase_N"/>
</dbReference>
<dbReference type="PROSITE" id="PS51900">
    <property type="entry name" value="CB"/>
    <property type="match status" value="1"/>
</dbReference>
<dbReference type="GeneID" id="31928525"/>
<keyword evidence="4" id="KW-0233">DNA recombination</keyword>
<dbReference type="Pfam" id="PF02899">
    <property type="entry name" value="Phage_int_SAM_1"/>
    <property type="match status" value="1"/>
</dbReference>
<proteinExistence type="inferred from homology"/>
<dbReference type="KEGG" id="txi:TH3_14255"/>
<gene>
    <name evidence="8" type="ORF">TH3_14255</name>
</gene>
<evidence type="ECO:0000259" key="7">
    <source>
        <dbReference type="PROSITE" id="PS51900"/>
    </source>
</evidence>
<dbReference type="AlphaFoldDB" id="A0AB72UFS2"/>
<dbReference type="SUPFAM" id="SSF56349">
    <property type="entry name" value="DNA breaking-rejoining enzymes"/>
    <property type="match status" value="1"/>
</dbReference>
<dbReference type="GO" id="GO:0003677">
    <property type="term" value="F:DNA binding"/>
    <property type="evidence" value="ECO:0007669"/>
    <property type="project" value="UniProtKB-UniRule"/>
</dbReference>
<organism evidence="8 9">
    <name type="scientific">Thalassospira xiamenensis M-5 = DSM 17429</name>
    <dbReference type="NCBI Taxonomy" id="1123366"/>
    <lineage>
        <taxon>Bacteria</taxon>
        <taxon>Pseudomonadati</taxon>
        <taxon>Pseudomonadota</taxon>
        <taxon>Alphaproteobacteria</taxon>
        <taxon>Rhodospirillales</taxon>
        <taxon>Thalassospiraceae</taxon>
        <taxon>Thalassospira</taxon>
    </lineage>
</organism>
<accession>A0AB72UFS2</accession>